<gene>
    <name evidence="11" type="ORF">E0485_03660</name>
</gene>
<dbReference type="PANTHER" id="PTHR35091:SF2">
    <property type="entry name" value="FLAGELLAR PROTEIN FLIL"/>
    <property type="match status" value="1"/>
</dbReference>
<keyword evidence="11" id="KW-0969">Cilium</keyword>
<accession>A0A4V2WPQ2</accession>
<keyword evidence="5 10" id="KW-0145">Chemotaxis</keyword>
<proteinExistence type="inferred from homology"/>
<dbReference type="Pfam" id="PF03748">
    <property type="entry name" value="FliL"/>
    <property type="match status" value="1"/>
</dbReference>
<dbReference type="InterPro" id="IPR005503">
    <property type="entry name" value="FliL"/>
</dbReference>
<organism evidence="11 12">
    <name type="scientific">Paenibacillus albiflavus</name>
    <dbReference type="NCBI Taxonomy" id="2545760"/>
    <lineage>
        <taxon>Bacteria</taxon>
        <taxon>Bacillati</taxon>
        <taxon>Bacillota</taxon>
        <taxon>Bacilli</taxon>
        <taxon>Bacillales</taxon>
        <taxon>Paenibacillaceae</taxon>
        <taxon>Paenibacillus</taxon>
    </lineage>
</organism>
<keyword evidence="8" id="KW-1133">Transmembrane helix</keyword>
<dbReference type="EMBL" id="SKFG01000002">
    <property type="protein sequence ID" value="TCZ80232.1"/>
    <property type="molecule type" value="Genomic_DNA"/>
</dbReference>
<keyword evidence="9 10" id="KW-0472">Membrane</keyword>
<evidence type="ECO:0000256" key="4">
    <source>
        <dbReference type="ARBA" id="ARBA00022475"/>
    </source>
</evidence>
<evidence type="ECO:0000256" key="6">
    <source>
        <dbReference type="ARBA" id="ARBA00022692"/>
    </source>
</evidence>
<dbReference type="GO" id="GO:0005886">
    <property type="term" value="C:plasma membrane"/>
    <property type="evidence" value="ECO:0007669"/>
    <property type="project" value="UniProtKB-SubCell"/>
</dbReference>
<keyword evidence="11" id="KW-0282">Flagellum</keyword>
<comment type="similarity">
    <text evidence="3 10">Belongs to the FliL family.</text>
</comment>
<name>A0A4V2WPQ2_9BACL</name>
<dbReference type="GO" id="GO:0006935">
    <property type="term" value="P:chemotaxis"/>
    <property type="evidence" value="ECO:0007669"/>
    <property type="project" value="UniProtKB-KW"/>
</dbReference>
<comment type="function">
    <text evidence="1 10">Controls the rotational direction of flagella during chemotaxis.</text>
</comment>
<dbReference type="GO" id="GO:0071978">
    <property type="term" value="P:bacterial-type flagellum-dependent swarming motility"/>
    <property type="evidence" value="ECO:0007669"/>
    <property type="project" value="TreeGrafter"/>
</dbReference>
<dbReference type="PANTHER" id="PTHR35091">
    <property type="entry name" value="FLAGELLAR PROTEIN FLIL"/>
    <property type="match status" value="1"/>
</dbReference>
<evidence type="ECO:0000313" key="12">
    <source>
        <dbReference type="Proteomes" id="UP000295418"/>
    </source>
</evidence>
<evidence type="ECO:0000256" key="10">
    <source>
        <dbReference type="RuleBase" id="RU364125"/>
    </source>
</evidence>
<keyword evidence="11" id="KW-0966">Cell projection</keyword>
<evidence type="ECO:0000256" key="8">
    <source>
        <dbReference type="ARBA" id="ARBA00022989"/>
    </source>
</evidence>
<evidence type="ECO:0000256" key="3">
    <source>
        <dbReference type="ARBA" id="ARBA00008281"/>
    </source>
</evidence>
<sequence length="145" mass="15943">MVIIILIAITLILTAAVLVWNTMDKNSNSAIGSEDTAKPISSQQVKDNTVIVKEIVTNLNASSTTVIRVSLAFQLENEKTKKDFENLLESYVKGTIIQTLNDLKVDQIKGKQGSDDLAASLMNQLNPLFQNGKIKRIDVTDKVIN</sequence>
<evidence type="ECO:0000256" key="5">
    <source>
        <dbReference type="ARBA" id="ARBA00022500"/>
    </source>
</evidence>
<dbReference type="AlphaFoldDB" id="A0A4V2WPQ2"/>
<evidence type="ECO:0000256" key="9">
    <source>
        <dbReference type="ARBA" id="ARBA00023136"/>
    </source>
</evidence>
<reference evidence="11 12" key="1">
    <citation type="submission" date="2019-03" db="EMBL/GenBank/DDBJ databases">
        <authorList>
            <person name="Kim M.K.M."/>
        </authorList>
    </citation>
    <scope>NUCLEOTIDE SEQUENCE [LARGE SCALE GENOMIC DNA]</scope>
    <source>
        <strain evidence="11 12">18JY21-1</strain>
    </source>
</reference>
<evidence type="ECO:0000256" key="1">
    <source>
        <dbReference type="ARBA" id="ARBA00002254"/>
    </source>
</evidence>
<protein>
    <recommendedName>
        <fullName evidence="10">Flagellar protein FliL</fullName>
    </recommendedName>
</protein>
<evidence type="ECO:0000256" key="7">
    <source>
        <dbReference type="ARBA" id="ARBA00022779"/>
    </source>
</evidence>
<keyword evidence="7 10" id="KW-0283">Flagellar rotation</keyword>
<dbReference type="OrthoDB" id="2664574at2"/>
<evidence type="ECO:0000256" key="2">
    <source>
        <dbReference type="ARBA" id="ARBA00004162"/>
    </source>
</evidence>
<keyword evidence="12" id="KW-1185">Reference proteome</keyword>
<dbReference type="Proteomes" id="UP000295418">
    <property type="component" value="Unassembled WGS sequence"/>
</dbReference>
<dbReference type="GO" id="GO:0009425">
    <property type="term" value="C:bacterial-type flagellum basal body"/>
    <property type="evidence" value="ECO:0007669"/>
    <property type="project" value="InterPro"/>
</dbReference>
<evidence type="ECO:0000313" key="11">
    <source>
        <dbReference type="EMBL" id="TCZ80232.1"/>
    </source>
</evidence>
<comment type="subcellular location">
    <subcellularLocation>
        <location evidence="2">Cell membrane</location>
        <topology evidence="2">Single-pass membrane protein</topology>
    </subcellularLocation>
</comment>
<comment type="caution">
    <text evidence="11">The sequence shown here is derived from an EMBL/GenBank/DDBJ whole genome shotgun (WGS) entry which is preliminary data.</text>
</comment>
<keyword evidence="4 10" id="KW-1003">Cell membrane</keyword>
<keyword evidence="6" id="KW-0812">Transmembrane</keyword>